<dbReference type="OrthoDB" id="7206705at2"/>
<sequence length="181" mass="19968">MFKNLILAVSLSFTLITSAVSAKVPEFKTGPIIKNYGQNAQIAGALENPSQRNFKIIFDISEDSKSDKVNANYNTVARFINMHVRAGVPLKNLDIAMVIHGKASSEMLTRDLYQARFSKDNVNDELLNDLINAGVDIYVCGQSASYYKIDSSQLKPGINMALSAMTANQLLQQQGYILNPF</sequence>
<feature type="signal peptide" evidence="1">
    <location>
        <begin position="1"/>
        <end position="22"/>
    </location>
</feature>
<dbReference type="Gene3D" id="3.40.1260.10">
    <property type="entry name" value="DsrEFH-like"/>
    <property type="match status" value="1"/>
</dbReference>
<protein>
    <submittedName>
        <fullName evidence="2">Uncharacterized protein</fullName>
    </submittedName>
</protein>
<dbReference type="Proteomes" id="UP000307790">
    <property type="component" value="Unassembled WGS sequence"/>
</dbReference>
<evidence type="ECO:0000313" key="2">
    <source>
        <dbReference type="EMBL" id="TLU64796.1"/>
    </source>
</evidence>
<feature type="chain" id="PRO_5024388038" evidence="1">
    <location>
        <begin position="23"/>
        <end position="181"/>
    </location>
</feature>
<evidence type="ECO:0000313" key="3">
    <source>
        <dbReference type="Proteomes" id="UP000307790"/>
    </source>
</evidence>
<evidence type="ECO:0000256" key="1">
    <source>
        <dbReference type="SAM" id="SignalP"/>
    </source>
</evidence>
<proteinExistence type="predicted"/>
<keyword evidence="3" id="KW-1185">Reference proteome</keyword>
<dbReference type="InterPro" id="IPR027396">
    <property type="entry name" value="DsrEFH-like"/>
</dbReference>
<organism evidence="2 3">
    <name type="scientific">Thalassotalea litorea</name>
    <dbReference type="NCBI Taxonomy" id="2020715"/>
    <lineage>
        <taxon>Bacteria</taxon>
        <taxon>Pseudomonadati</taxon>
        <taxon>Pseudomonadota</taxon>
        <taxon>Gammaproteobacteria</taxon>
        <taxon>Alteromonadales</taxon>
        <taxon>Colwelliaceae</taxon>
        <taxon>Thalassotalea</taxon>
    </lineage>
</organism>
<dbReference type="SUPFAM" id="SSF75169">
    <property type="entry name" value="DsrEFH-like"/>
    <property type="match status" value="1"/>
</dbReference>
<keyword evidence="1" id="KW-0732">Signal</keyword>
<accession>A0A5R9INI5</accession>
<name>A0A5R9INI5_9GAMM</name>
<dbReference type="InterPro" id="IPR003787">
    <property type="entry name" value="Sulphur_relay_DsrE/F-like"/>
</dbReference>
<dbReference type="PANTHER" id="PTHR37691:SF1">
    <property type="entry name" value="BLR3518 PROTEIN"/>
    <property type="match status" value="1"/>
</dbReference>
<comment type="caution">
    <text evidence="2">The sequence shown here is derived from an EMBL/GenBank/DDBJ whole genome shotgun (WGS) entry which is preliminary data.</text>
</comment>
<dbReference type="Pfam" id="PF02635">
    <property type="entry name" value="DsrE"/>
    <property type="match status" value="1"/>
</dbReference>
<dbReference type="AlphaFoldDB" id="A0A5R9INI5"/>
<dbReference type="EMBL" id="VCBC01000009">
    <property type="protein sequence ID" value="TLU64796.1"/>
    <property type="molecule type" value="Genomic_DNA"/>
</dbReference>
<dbReference type="PANTHER" id="PTHR37691">
    <property type="entry name" value="BLR3518 PROTEIN"/>
    <property type="match status" value="1"/>
</dbReference>
<reference evidence="2 3" key="1">
    <citation type="submission" date="2019-05" db="EMBL/GenBank/DDBJ databases">
        <title>Genome sequences of Thalassotalea litorea 1K03283.</title>
        <authorList>
            <person name="Zhang D."/>
        </authorList>
    </citation>
    <scope>NUCLEOTIDE SEQUENCE [LARGE SCALE GENOMIC DNA]</scope>
    <source>
        <strain evidence="2 3">MCCC 1K03283</strain>
    </source>
</reference>
<gene>
    <name evidence="2" type="ORF">FE810_10045</name>
</gene>